<feature type="compositionally biased region" description="Acidic residues" evidence="7">
    <location>
        <begin position="477"/>
        <end position="489"/>
    </location>
</feature>
<evidence type="ECO:0000256" key="7">
    <source>
        <dbReference type="SAM" id="MobiDB-lite"/>
    </source>
</evidence>
<feature type="region of interest" description="Disordered" evidence="7">
    <location>
        <begin position="946"/>
        <end position="965"/>
    </location>
</feature>
<evidence type="ECO:0000313" key="9">
    <source>
        <dbReference type="EMBL" id="GFR50871.1"/>
    </source>
</evidence>
<dbReference type="InterPro" id="IPR050409">
    <property type="entry name" value="E3_ubiq-protein_ligase"/>
</dbReference>
<dbReference type="Gene3D" id="3.30.2160.10">
    <property type="entry name" value="Hect, E3 ligase catalytic domain"/>
    <property type="match status" value="1"/>
</dbReference>
<organism evidence="9 10">
    <name type="scientific">Astrephomene gubernaculifera</name>
    <dbReference type="NCBI Taxonomy" id="47775"/>
    <lineage>
        <taxon>Eukaryota</taxon>
        <taxon>Viridiplantae</taxon>
        <taxon>Chlorophyta</taxon>
        <taxon>core chlorophytes</taxon>
        <taxon>Chlorophyceae</taxon>
        <taxon>CS clade</taxon>
        <taxon>Chlamydomonadales</taxon>
        <taxon>Astrephomenaceae</taxon>
        <taxon>Astrephomene</taxon>
    </lineage>
</organism>
<feature type="region of interest" description="Disordered" evidence="7">
    <location>
        <begin position="226"/>
        <end position="299"/>
    </location>
</feature>
<feature type="domain" description="HECT" evidence="8">
    <location>
        <begin position="1157"/>
        <end position="1468"/>
    </location>
</feature>
<evidence type="ECO:0000256" key="2">
    <source>
        <dbReference type="ARBA" id="ARBA00004906"/>
    </source>
</evidence>
<feature type="compositionally biased region" description="Gly residues" evidence="7">
    <location>
        <begin position="257"/>
        <end position="287"/>
    </location>
</feature>
<evidence type="ECO:0000256" key="3">
    <source>
        <dbReference type="ARBA" id="ARBA00012485"/>
    </source>
</evidence>
<feature type="compositionally biased region" description="Gly residues" evidence="7">
    <location>
        <begin position="603"/>
        <end position="617"/>
    </location>
</feature>
<feature type="compositionally biased region" description="Low complexity" evidence="7">
    <location>
        <begin position="815"/>
        <end position="871"/>
    </location>
</feature>
<comment type="caution">
    <text evidence="9">The sequence shown here is derived from an EMBL/GenBank/DDBJ whole genome shotgun (WGS) entry which is preliminary data.</text>
</comment>
<dbReference type="Proteomes" id="UP001054857">
    <property type="component" value="Unassembled WGS sequence"/>
</dbReference>
<dbReference type="SMART" id="SM00119">
    <property type="entry name" value="HECTc"/>
    <property type="match status" value="1"/>
</dbReference>
<evidence type="ECO:0000256" key="1">
    <source>
        <dbReference type="ARBA" id="ARBA00000885"/>
    </source>
</evidence>
<feature type="region of interest" description="Disordered" evidence="7">
    <location>
        <begin position="1468"/>
        <end position="1518"/>
    </location>
</feature>
<feature type="compositionally biased region" description="Low complexity" evidence="7">
    <location>
        <begin position="591"/>
        <end position="602"/>
    </location>
</feature>
<sequence length="1651" mass="163951">MQQLPELLQLSVQLGSSHICIAGWPALTVRGLAQRLLSSCGISMDPDTVELHMDKYVLPSGYTIGSCLSRWRHVPLGPHDIIRLKCITHRQSYGKVRTGKSVDARGSPLHTVRQVTARAAAALKLPVGPARLRAEVEAAADLALLPYTFTNWTDAWEQGLMQVAVCLTRSLLPSKPASAASLLAACSDLLDLPAALAPRGPLYAGMCALQLHTALLALAYEGDNSSSSGGGGGGSGSSGGVAVGASPGVALPSPAGKGRGGSGGQGRAAARGAGGAGSGSGGSGVGSSGREPRDSRARGVAMEAVQQLLAKAAVRVGWVLEQLSCYGSELSDMMDGYTPPAPQQRQQQQQQQQQLGMGRAAESAGAAGGTTGAGLAGGSGSSSGSSRGGGDLRVQAAEALEPYAAMQLLDAFGRLMGLVGSHCVTSPMLLPPGTLPSGWHCHRSLFHTILELCDQARIGTACREGRSGGRGGRGGDSDEYEEEYDEEEGYIYHRHGSGGSSSSSGSSSSGSGGGSEGAGDGCSGSSGSHGVRTLELPLVARTLDALLQLHAQTHAGCRTAGSGGDSGSNGGVDGGGGGEGGGAGNGGGDSGNASTAAAATAGNEGGGSANGRPGDGGSNDHEDDDGASSISSHSSSHTSSSSSHSSSDCGHGCPLTPGFSQLPPCMDWLRDVAGVLEAACDVYSLAGGSDVDTDGEAEAEVEGLLPLPLQQLQQPSVAGSAGAPTAGAAAAAAAAPDAVATGVALPIAAVTTAAVAAAAAATTAAAVAAVAASMPAASPSAPSTPVPLRHNHNPGSTGGSNDEGGSGGVQLPFGTPAASAAVTPSSSSSATTSSSPSSSHASPTSSASSSHASASASPSSSIASFSSSPFADTPAEANSPWPLPAAADVGSVSVGSSGVGISSSNGGGSGSGIHAMEARCPTSSTSSVTPLASCWDAAATVIASTSSNTATPTAPSTSPTAPGLGLAAVANASPKSHTSNPSPSPPSMPAATSAATSPTSAATAAAATTPLNRSARHIILDALLRAFQCPCLVEQLLAATRRSSSSGGAGSHLYGSSGGGGGGGGPMGQLCERSVWRHPRLAGCAPAAAYQKQVLDNLLTPLSYVYEDDDYDAPVLQVCRSDMLGSSFGELMQYDGYSLGSEGICVSFEDEEAFGDGVLREWLTEVASAVFDPNAGLFRMAEGDVRCLHLCAAGCTQGEQHLELLTFAGRIMGLAMRARVPLGFHLSSALFKLLQHPGRPGVGRLRAADLEQLEPRLAATCAQIAAAEDVEALGLTFVASCGQLGAALEVPLLPRGAGDEVAVTAANRADYLDRLTRFYCSWGCSSEHGAMAGAAAAAGSTGGGALFWEECELDAVEALAQGLADALVFSYEEGVAELAERLRPVSAAAFNAALGGETGGVDVTQWRAHTSAAGFKTERERAALEAFWSVVRSLRPEQQRRLLQFWTGLSHLPAGGFKHLSQQLQLVPARPGEDDCHRRGSSASGGGGGAGGREREEEDEEEEEEGRREGEQPPPQGEATLLGAVEHVSADATAGTSTSGAGSDGDSSGGAGGGGGGNNSDGSTSSTGSTSSGASSSSGSDTAGGDGVVSGGASGDTAGAGGSSGGSSGGPVLLAAHTCFFQLRLPLLGQEGAMRAAVEESLANLGAFWNE</sequence>
<evidence type="ECO:0000259" key="8">
    <source>
        <dbReference type="PROSITE" id="PS50237"/>
    </source>
</evidence>
<feature type="compositionally biased region" description="Low complexity" evidence="7">
    <location>
        <begin position="946"/>
        <end position="962"/>
    </location>
</feature>
<dbReference type="EC" id="2.3.2.26" evidence="3"/>
<protein>
    <recommendedName>
        <fullName evidence="3">HECT-type E3 ubiquitin transferase</fullName>
        <ecNumber evidence="3">2.3.2.26</ecNumber>
    </recommendedName>
</protein>
<feature type="compositionally biased region" description="Low complexity" evidence="7">
    <location>
        <begin position="1560"/>
        <end position="1581"/>
    </location>
</feature>
<feature type="region of interest" description="Disordered" evidence="7">
    <location>
        <begin position="971"/>
        <end position="1001"/>
    </location>
</feature>
<dbReference type="Gene3D" id="3.90.1750.10">
    <property type="entry name" value="Hect, E3 ligase catalytic domains"/>
    <property type="match status" value="1"/>
</dbReference>
<feature type="compositionally biased region" description="Low complexity" evidence="7">
    <location>
        <begin position="500"/>
        <end position="509"/>
    </location>
</feature>
<dbReference type="Pfam" id="PF00632">
    <property type="entry name" value="HECT"/>
    <property type="match status" value="2"/>
</dbReference>
<dbReference type="InterPro" id="IPR000569">
    <property type="entry name" value="HECT_dom"/>
</dbReference>
<feature type="compositionally biased region" description="Low complexity" evidence="7">
    <location>
        <begin position="343"/>
        <end position="365"/>
    </location>
</feature>
<feature type="compositionally biased region" description="Low complexity" evidence="7">
    <location>
        <begin position="628"/>
        <end position="647"/>
    </location>
</feature>
<dbReference type="Gene3D" id="3.30.2410.10">
    <property type="entry name" value="Hect, E3 ligase catalytic domain"/>
    <property type="match status" value="1"/>
</dbReference>
<accession>A0AAD3HS36</accession>
<evidence type="ECO:0000256" key="4">
    <source>
        <dbReference type="ARBA" id="ARBA00022679"/>
    </source>
</evidence>
<feature type="region of interest" description="Disordered" evidence="7">
    <location>
        <begin position="334"/>
        <end position="390"/>
    </location>
</feature>
<dbReference type="PANTHER" id="PTHR11254">
    <property type="entry name" value="HECT DOMAIN UBIQUITIN-PROTEIN LIGASE"/>
    <property type="match status" value="1"/>
</dbReference>
<feature type="compositionally biased region" description="Gly residues" evidence="7">
    <location>
        <begin position="366"/>
        <end position="390"/>
    </location>
</feature>
<dbReference type="GO" id="GO:0000209">
    <property type="term" value="P:protein polyubiquitination"/>
    <property type="evidence" value="ECO:0007669"/>
    <property type="project" value="TreeGrafter"/>
</dbReference>
<comment type="pathway">
    <text evidence="2">Protein modification; protein ubiquitination.</text>
</comment>
<feature type="compositionally biased region" description="Gly residues" evidence="7">
    <location>
        <begin position="796"/>
        <end position="808"/>
    </location>
</feature>
<keyword evidence="4" id="KW-0808">Transferase</keyword>
<feature type="compositionally biased region" description="Gly residues" evidence="7">
    <location>
        <begin position="1582"/>
        <end position="1608"/>
    </location>
</feature>
<dbReference type="EMBL" id="BMAR01000042">
    <property type="protein sequence ID" value="GFR50871.1"/>
    <property type="molecule type" value="Genomic_DNA"/>
</dbReference>
<dbReference type="GO" id="GO:0061630">
    <property type="term" value="F:ubiquitin protein ligase activity"/>
    <property type="evidence" value="ECO:0007669"/>
    <property type="project" value="UniProtKB-EC"/>
</dbReference>
<dbReference type="SUPFAM" id="SSF56204">
    <property type="entry name" value="Hect, E3 ligase catalytic domain"/>
    <property type="match status" value="2"/>
</dbReference>
<dbReference type="PANTHER" id="PTHR11254:SF67">
    <property type="entry name" value="E3 UBIQUITIN-PROTEIN LIGASE HUWE1"/>
    <property type="match status" value="1"/>
</dbReference>
<dbReference type="GO" id="GO:0005737">
    <property type="term" value="C:cytoplasm"/>
    <property type="evidence" value="ECO:0007669"/>
    <property type="project" value="TreeGrafter"/>
</dbReference>
<comment type="caution">
    <text evidence="6">Lacks conserved residue(s) required for the propagation of feature annotation.</text>
</comment>
<name>A0AAD3HS36_9CHLO</name>
<keyword evidence="10" id="KW-1185">Reference proteome</keyword>
<feature type="region of interest" description="Disordered" evidence="7">
    <location>
        <begin position="1533"/>
        <end position="1608"/>
    </location>
</feature>
<feature type="region of interest" description="Disordered" evidence="7">
    <location>
        <begin position="463"/>
        <end position="529"/>
    </location>
</feature>
<feature type="compositionally biased region" description="Low complexity" evidence="7">
    <location>
        <begin position="989"/>
        <end position="1001"/>
    </location>
</feature>
<comment type="catalytic activity">
    <reaction evidence="1">
        <text>S-ubiquitinyl-[E2 ubiquitin-conjugating enzyme]-L-cysteine + [acceptor protein]-L-lysine = [E2 ubiquitin-conjugating enzyme]-L-cysteine + N(6)-ubiquitinyl-[acceptor protein]-L-lysine.</text>
        <dbReference type="EC" id="2.3.2.26"/>
    </reaction>
</comment>
<dbReference type="PROSITE" id="PS50237">
    <property type="entry name" value="HECT"/>
    <property type="match status" value="1"/>
</dbReference>
<evidence type="ECO:0000256" key="6">
    <source>
        <dbReference type="PROSITE-ProRule" id="PRU00104"/>
    </source>
</evidence>
<proteinExistence type="predicted"/>
<feature type="compositionally biased region" description="Gly residues" evidence="7">
    <location>
        <begin position="510"/>
        <end position="524"/>
    </location>
</feature>
<feature type="region of interest" description="Disordered" evidence="7">
    <location>
        <begin position="556"/>
        <end position="650"/>
    </location>
</feature>
<gene>
    <name evidence="9" type="ORF">Agub_g13159</name>
</gene>
<evidence type="ECO:0000256" key="5">
    <source>
        <dbReference type="ARBA" id="ARBA00022786"/>
    </source>
</evidence>
<dbReference type="InterPro" id="IPR035983">
    <property type="entry name" value="Hect_E3_ubiquitin_ligase"/>
</dbReference>
<dbReference type="GO" id="GO:0006511">
    <property type="term" value="P:ubiquitin-dependent protein catabolic process"/>
    <property type="evidence" value="ECO:0007669"/>
    <property type="project" value="TreeGrafter"/>
</dbReference>
<reference evidence="9 10" key="1">
    <citation type="journal article" date="2021" name="Sci. Rep.">
        <title>Genome sequencing of the multicellular alga Astrephomene provides insights into convergent evolution of germ-soma differentiation.</title>
        <authorList>
            <person name="Yamashita S."/>
            <person name="Yamamoto K."/>
            <person name="Matsuzaki R."/>
            <person name="Suzuki S."/>
            <person name="Yamaguchi H."/>
            <person name="Hirooka S."/>
            <person name="Minakuchi Y."/>
            <person name="Miyagishima S."/>
            <person name="Kawachi M."/>
            <person name="Toyoda A."/>
            <person name="Nozaki H."/>
        </authorList>
    </citation>
    <scope>NUCLEOTIDE SEQUENCE [LARGE SCALE GENOMIC DNA]</scope>
    <source>
        <strain evidence="9 10">NIES-4017</strain>
    </source>
</reference>
<feature type="region of interest" description="Disordered" evidence="7">
    <location>
        <begin position="776"/>
        <end position="876"/>
    </location>
</feature>
<feature type="compositionally biased region" description="Low complexity" evidence="7">
    <location>
        <begin position="1533"/>
        <end position="1546"/>
    </location>
</feature>
<feature type="compositionally biased region" description="Gly residues" evidence="7">
    <location>
        <begin position="228"/>
        <end position="242"/>
    </location>
</feature>
<feature type="compositionally biased region" description="Gly residues" evidence="7">
    <location>
        <begin position="1547"/>
        <end position="1559"/>
    </location>
</feature>
<keyword evidence="5 6" id="KW-0833">Ubl conjugation pathway</keyword>
<evidence type="ECO:0000313" key="10">
    <source>
        <dbReference type="Proteomes" id="UP001054857"/>
    </source>
</evidence>
<feature type="compositionally biased region" description="Gly residues" evidence="7">
    <location>
        <begin position="561"/>
        <end position="590"/>
    </location>
</feature>
<feature type="compositionally biased region" description="Low complexity" evidence="7">
    <location>
        <begin position="776"/>
        <end position="787"/>
    </location>
</feature>